<dbReference type="Proteomes" id="UP000321204">
    <property type="component" value="Chromosome"/>
</dbReference>
<dbReference type="EMBL" id="CP042433">
    <property type="protein sequence ID" value="QEC56832.1"/>
    <property type="molecule type" value="Genomic_DNA"/>
</dbReference>
<evidence type="ECO:0000313" key="2">
    <source>
        <dbReference type="EMBL" id="QEC56832.1"/>
    </source>
</evidence>
<evidence type="ECO:0000259" key="1">
    <source>
        <dbReference type="SMART" id="SM00382"/>
    </source>
</evidence>
<evidence type="ECO:0000313" key="3">
    <source>
        <dbReference type="Proteomes" id="UP000321204"/>
    </source>
</evidence>
<dbReference type="OrthoDB" id="9778168at2"/>
<sequence>MDLIHRALEVKIKEQLGKNKVILIMGTRRVGKTVLANTIKNQYGGKVLVMNAEDFDVQELLKNRSIANYKRIIGNATLLIIDEAQVLPDIGQILKLMIDEIPELTIIATGSSSFDLANKTGDPLTGRVILLHLYPLSQAEIGASETGLETSQNLEERLVFGSYPELFKLSTVEEKAAYLLQLVQSYLLKDILAFEGIRQSDKIVKLLRLIAYQCGAEVSYTELAGQLGISKNTVETYLDLLSKVFIVYKVSAYSTNLRKEVSKSSKWFFYDNGIRNAIINDFRLLSLRNDTGLLWENYLLSERLKKNAYQRKHAQYYFWRNYNQQEVDLVEVDNGKITAYEFKYSPTKKVKKPSAFASGYPNVEFEVISKDNYLDWLL</sequence>
<dbReference type="SMART" id="SM00382">
    <property type="entry name" value="AAA"/>
    <property type="match status" value="1"/>
</dbReference>
<keyword evidence="3" id="KW-1185">Reference proteome</keyword>
<dbReference type="InterPro" id="IPR003593">
    <property type="entry name" value="AAA+_ATPase"/>
</dbReference>
<gene>
    <name evidence="2" type="ORF">FSB75_13300</name>
</gene>
<dbReference type="SUPFAM" id="SSF52540">
    <property type="entry name" value="P-loop containing nucleoside triphosphate hydrolases"/>
    <property type="match status" value="1"/>
</dbReference>
<dbReference type="RefSeq" id="WP_146788354.1">
    <property type="nucleotide sequence ID" value="NZ_BAABIO010000003.1"/>
</dbReference>
<dbReference type="Pfam" id="PF13635">
    <property type="entry name" value="DUF4143"/>
    <property type="match status" value="1"/>
</dbReference>
<dbReference type="KEGG" id="fgg:FSB75_13300"/>
<organism evidence="2 3">
    <name type="scientific">Flavisolibacter ginsenosidimutans</name>
    <dbReference type="NCBI Taxonomy" id="661481"/>
    <lineage>
        <taxon>Bacteria</taxon>
        <taxon>Pseudomonadati</taxon>
        <taxon>Bacteroidota</taxon>
        <taxon>Chitinophagia</taxon>
        <taxon>Chitinophagales</taxon>
        <taxon>Chitinophagaceae</taxon>
        <taxon>Flavisolibacter</taxon>
    </lineage>
</organism>
<accession>A0A5B8UKA7</accession>
<dbReference type="InterPro" id="IPR041682">
    <property type="entry name" value="AAA_14"/>
</dbReference>
<keyword evidence="2" id="KW-0547">Nucleotide-binding</keyword>
<protein>
    <submittedName>
        <fullName evidence="2">ATP-binding protein</fullName>
    </submittedName>
</protein>
<dbReference type="Gene3D" id="3.40.50.300">
    <property type="entry name" value="P-loop containing nucleotide triphosphate hydrolases"/>
    <property type="match status" value="1"/>
</dbReference>
<dbReference type="InterPro" id="IPR027417">
    <property type="entry name" value="P-loop_NTPase"/>
</dbReference>
<name>A0A5B8UKA7_9BACT</name>
<dbReference type="GO" id="GO:0005524">
    <property type="term" value="F:ATP binding"/>
    <property type="evidence" value="ECO:0007669"/>
    <property type="project" value="UniProtKB-KW"/>
</dbReference>
<feature type="domain" description="AAA+ ATPase" evidence="1">
    <location>
        <begin position="18"/>
        <end position="136"/>
    </location>
</feature>
<dbReference type="PANTHER" id="PTHR43566">
    <property type="entry name" value="CONSERVED PROTEIN"/>
    <property type="match status" value="1"/>
</dbReference>
<dbReference type="PANTHER" id="PTHR43566:SF1">
    <property type="entry name" value="AAA+ ATPASE DOMAIN-CONTAINING PROTEIN"/>
    <property type="match status" value="1"/>
</dbReference>
<proteinExistence type="predicted"/>
<reference evidence="2 3" key="1">
    <citation type="journal article" date="2015" name="Int. J. Syst. Evol. Microbiol.">
        <title>Flavisolibacter ginsenosidimutans sp. nov., with ginsenoside-converting activity isolated from soil used for cultivating ginseng.</title>
        <authorList>
            <person name="Zhao Y."/>
            <person name="Liu Q."/>
            <person name="Kang M.S."/>
            <person name="Jin F."/>
            <person name="Yu H."/>
            <person name="Im W.T."/>
        </authorList>
    </citation>
    <scope>NUCLEOTIDE SEQUENCE [LARGE SCALE GENOMIC DNA]</scope>
    <source>
        <strain evidence="2 3">Gsoil 636</strain>
    </source>
</reference>
<dbReference type="InterPro" id="IPR025420">
    <property type="entry name" value="DUF4143"/>
</dbReference>
<dbReference type="AlphaFoldDB" id="A0A5B8UKA7"/>
<dbReference type="Pfam" id="PF13173">
    <property type="entry name" value="AAA_14"/>
    <property type="match status" value="1"/>
</dbReference>
<keyword evidence="2" id="KW-0067">ATP-binding</keyword>